<organism evidence="1 2">
    <name type="scientific">Corallococcus interemptor</name>
    <dbReference type="NCBI Taxonomy" id="2316720"/>
    <lineage>
        <taxon>Bacteria</taxon>
        <taxon>Pseudomonadati</taxon>
        <taxon>Myxococcota</taxon>
        <taxon>Myxococcia</taxon>
        <taxon>Myxococcales</taxon>
        <taxon>Cystobacterineae</taxon>
        <taxon>Myxococcaceae</taxon>
        <taxon>Corallococcus</taxon>
    </lineage>
</organism>
<proteinExistence type="predicted"/>
<keyword evidence="2" id="KW-1185">Reference proteome</keyword>
<sequence>MKWFVGALALLALACGGVSEPSTPVLRDGEGLLELPLVSTSAGRSYKLVGATFAITGPQNATLTDTSTDSVMLPLIAGTYSIQMNGDWHVERTDAPGVTVPVTLVSPNPMRFTLGEGETQPVRFLFKVPGDGTVNVGIGVDSGGWISGTIQFDAYDGPLPADPPDYFAELRGKSVPFVITFESATLTRVDDYWTKQVEVQTSPITVQFGGAPTVVLQQFASAFRGLPLSFTLMGSTQGSGWMSMMHIQTASGGFNWDLDMSRAMLDVDAEGFPLLKPFSFNQVNTMLFRQYMGNASGIVSNGTFAPR</sequence>
<dbReference type="Proteomes" id="UP000282656">
    <property type="component" value="Unassembled WGS sequence"/>
</dbReference>
<comment type="caution">
    <text evidence="1">The sequence shown here is derived from an EMBL/GenBank/DDBJ whole genome shotgun (WGS) entry which is preliminary data.</text>
</comment>
<evidence type="ECO:0000313" key="1">
    <source>
        <dbReference type="EMBL" id="RKH71652.1"/>
    </source>
</evidence>
<gene>
    <name evidence="1" type="ORF">D7X96_07930</name>
</gene>
<name>A0A3A8R381_9BACT</name>
<accession>A0A3A8R381</accession>
<dbReference type="AlphaFoldDB" id="A0A3A8R381"/>
<reference evidence="2" key="1">
    <citation type="submission" date="2018-09" db="EMBL/GenBank/DDBJ databases">
        <authorList>
            <person name="Livingstone P.G."/>
            <person name="Whitworth D.E."/>
        </authorList>
    </citation>
    <scope>NUCLEOTIDE SEQUENCE [LARGE SCALE GENOMIC DNA]</scope>
    <source>
        <strain evidence="2">AB047A</strain>
    </source>
</reference>
<protein>
    <recommendedName>
        <fullName evidence="3">Lipoprotein</fullName>
    </recommendedName>
</protein>
<evidence type="ECO:0000313" key="2">
    <source>
        <dbReference type="Proteomes" id="UP000282656"/>
    </source>
</evidence>
<dbReference type="EMBL" id="RAWM01000014">
    <property type="protein sequence ID" value="RKH71652.1"/>
    <property type="molecule type" value="Genomic_DNA"/>
</dbReference>
<dbReference type="PROSITE" id="PS51257">
    <property type="entry name" value="PROKAR_LIPOPROTEIN"/>
    <property type="match status" value="1"/>
</dbReference>
<evidence type="ECO:0008006" key="3">
    <source>
        <dbReference type="Google" id="ProtNLM"/>
    </source>
</evidence>